<dbReference type="Proteomes" id="UP000480303">
    <property type="component" value="Unassembled WGS sequence"/>
</dbReference>
<evidence type="ECO:0000259" key="1">
    <source>
        <dbReference type="Pfam" id="PF00462"/>
    </source>
</evidence>
<name>A0A6A0B981_9LACT</name>
<dbReference type="SUPFAM" id="SSF52833">
    <property type="entry name" value="Thioredoxin-like"/>
    <property type="match status" value="1"/>
</dbReference>
<comment type="caution">
    <text evidence="2">The sequence shown here is derived from an EMBL/GenBank/DDBJ whole genome shotgun (WGS) entry which is preliminary data.</text>
</comment>
<dbReference type="Pfam" id="PF00462">
    <property type="entry name" value="Glutaredoxin"/>
    <property type="match status" value="1"/>
</dbReference>
<dbReference type="InterPro" id="IPR002109">
    <property type="entry name" value="Glutaredoxin"/>
</dbReference>
<dbReference type="CDD" id="cd02976">
    <property type="entry name" value="NrdH"/>
    <property type="match status" value="1"/>
</dbReference>
<organism evidence="2 3">
    <name type="scientific">Pseudolactococcus hodotermopsidis</name>
    <dbReference type="NCBI Taxonomy" id="2709157"/>
    <lineage>
        <taxon>Bacteria</taxon>
        <taxon>Bacillati</taxon>
        <taxon>Bacillota</taxon>
        <taxon>Bacilli</taxon>
        <taxon>Lactobacillales</taxon>
        <taxon>Streptococcaceae</taxon>
        <taxon>Pseudolactococcus</taxon>
    </lineage>
</organism>
<dbReference type="EMBL" id="BLLI01000009">
    <property type="protein sequence ID" value="GFH41990.1"/>
    <property type="molecule type" value="Genomic_DNA"/>
</dbReference>
<keyword evidence="3" id="KW-1185">Reference proteome</keyword>
<dbReference type="Gene3D" id="3.40.30.10">
    <property type="entry name" value="Glutaredoxin"/>
    <property type="match status" value="1"/>
</dbReference>
<evidence type="ECO:0000313" key="2">
    <source>
        <dbReference type="EMBL" id="GFH41990.1"/>
    </source>
</evidence>
<protein>
    <submittedName>
        <fullName evidence="2">Glutaredoxin-like protein NrdH</fullName>
    </submittedName>
</protein>
<feature type="domain" description="Glutaredoxin" evidence="1">
    <location>
        <begin position="1"/>
        <end position="42"/>
    </location>
</feature>
<proteinExistence type="predicted"/>
<reference evidence="2 3" key="1">
    <citation type="submission" date="2020-02" db="EMBL/GenBank/DDBJ databases">
        <title>Draft genome sequence of Lactococcus sp. Hs30E4-3.</title>
        <authorList>
            <person name="Noda S."/>
            <person name="Yuki M."/>
            <person name="Ohkuma M."/>
        </authorList>
    </citation>
    <scope>NUCLEOTIDE SEQUENCE [LARGE SCALE GENOMIC DNA]</scope>
    <source>
        <strain evidence="2 3">Hs30E4-3</strain>
    </source>
</reference>
<accession>A0A6A0B981</accession>
<dbReference type="AlphaFoldDB" id="A0A6A0B981"/>
<dbReference type="InterPro" id="IPR036249">
    <property type="entry name" value="Thioredoxin-like_sf"/>
</dbReference>
<sequence>MVKKWLADKAVAFTEINIDDQPEYIAEIKAMGFMAAPIIVKNDLAFSGFRPTELAKLL</sequence>
<evidence type="ECO:0000313" key="3">
    <source>
        <dbReference type="Proteomes" id="UP000480303"/>
    </source>
</evidence>
<gene>
    <name evidence="2" type="primary">nrdH</name>
    <name evidence="2" type="ORF">Hs30E_05410</name>
</gene>